<dbReference type="Pfam" id="PF13456">
    <property type="entry name" value="RVT_3"/>
    <property type="match status" value="1"/>
</dbReference>
<dbReference type="GO" id="GO:0003676">
    <property type="term" value="F:nucleic acid binding"/>
    <property type="evidence" value="ECO:0007669"/>
    <property type="project" value="InterPro"/>
</dbReference>
<dbReference type="InterPro" id="IPR012337">
    <property type="entry name" value="RNaseH-like_sf"/>
</dbReference>
<evidence type="ECO:0000256" key="1">
    <source>
        <dbReference type="SAM" id="MobiDB-lite"/>
    </source>
</evidence>
<dbReference type="AlphaFoldDB" id="A0AAN8VYK4"/>
<evidence type="ECO:0000313" key="4">
    <source>
        <dbReference type="Proteomes" id="UP001370490"/>
    </source>
</evidence>
<feature type="compositionally biased region" description="Basic residues" evidence="1">
    <location>
        <begin position="1"/>
        <end position="13"/>
    </location>
</feature>
<proteinExistence type="predicted"/>
<dbReference type="GO" id="GO:0004523">
    <property type="term" value="F:RNA-DNA hybrid ribonuclease activity"/>
    <property type="evidence" value="ECO:0007669"/>
    <property type="project" value="InterPro"/>
</dbReference>
<dbReference type="PANTHER" id="PTHR47723">
    <property type="entry name" value="OS05G0353850 PROTEIN"/>
    <property type="match status" value="1"/>
</dbReference>
<feature type="region of interest" description="Disordered" evidence="1">
    <location>
        <begin position="1"/>
        <end position="27"/>
    </location>
</feature>
<dbReference type="CDD" id="cd06222">
    <property type="entry name" value="RNase_H_like"/>
    <property type="match status" value="1"/>
</dbReference>
<evidence type="ECO:0000259" key="2">
    <source>
        <dbReference type="Pfam" id="PF13456"/>
    </source>
</evidence>
<feature type="domain" description="RNase H type-1" evidence="2">
    <location>
        <begin position="97"/>
        <end position="173"/>
    </location>
</feature>
<sequence length="189" mass="21460">MSGKRLYIRKPRSTMRTQKEKPVISAKEKKRKLLPLSSLTPPKIWNLNPGQDNITERRDSYIPIEDDMSTYDEDRSSKDEEEYTEGENIVETIEKTNGFMEGIKVANGMNLKCIVIESDSETLVSYINKGVPHSHSLYTLIKQCTSPIAQFETTYVIHTLREQNKCADLLANLGHTKPPGLHILQSSPP</sequence>
<evidence type="ECO:0000313" key="3">
    <source>
        <dbReference type="EMBL" id="KAK6942235.1"/>
    </source>
</evidence>
<comment type="caution">
    <text evidence="3">The sequence shown here is derived from an EMBL/GenBank/DDBJ whole genome shotgun (WGS) entry which is preliminary data.</text>
</comment>
<dbReference type="EMBL" id="JBAMMX010000004">
    <property type="protein sequence ID" value="KAK6942235.1"/>
    <property type="molecule type" value="Genomic_DNA"/>
</dbReference>
<dbReference type="InterPro" id="IPR002156">
    <property type="entry name" value="RNaseH_domain"/>
</dbReference>
<dbReference type="InterPro" id="IPR044730">
    <property type="entry name" value="RNase_H-like_dom_plant"/>
</dbReference>
<gene>
    <name evidence="3" type="ORF">RJ641_027612</name>
</gene>
<organism evidence="3 4">
    <name type="scientific">Dillenia turbinata</name>
    <dbReference type="NCBI Taxonomy" id="194707"/>
    <lineage>
        <taxon>Eukaryota</taxon>
        <taxon>Viridiplantae</taxon>
        <taxon>Streptophyta</taxon>
        <taxon>Embryophyta</taxon>
        <taxon>Tracheophyta</taxon>
        <taxon>Spermatophyta</taxon>
        <taxon>Magnoliopsida</taxon>
        <taxon>eudicotyledons</taxon>
        <taxon>Gunneridae</taxon>
        <taxon>Pentapetalae</taxon>
        <taxon>Dilleniales</taxon>
        <taxon>Dilleniaceae</taxon>
        <taxon>Dillenia</taxon>
    </lineage>
</organism>
<dbReference type="InterPro" id="IPR053151">
    <property type="entry name" value="RNase_H-like"/>
</dbReference>
<name>A0AAN8VYK4_9MAGN</name>
<reference evidence="3 4" key="1">
    <citation type="submission" date="2023-12" db="EMBL/GenBank/DDBJ databases">
        <title>A high-quality genome assembly for Dillenia turbinata (Dilleniales).</title>
        <authorList>
            <person name="Chanderbali A."/>
        </authorList>
    </citation>
    <scope>NUCLEOTIDE SEQUENCE [LARGE SCALE GENOMIC DNA]</scope>
    <source>
        <strain evidence="3">LSX21</strain>
        <tissue evidence="3">Leaf</tissue>
    </source>
</reference>
<accession>A0AAN8VYK4</accession>
<dbReference type="InterPro" id="IPR036397">
    <property type="entry name" value="RNaseH_sf"/>
</dbReference>
<dbReference type="Proteomes" id="UP001370490">
    <property type="component" value="Unassembled WGS sequence"/>
</dbReference>
<keyword evidence="4" id="KW-1185">Reference proteome</keyword>
<dbReference type="Gene3D" id="3.30.420.10">
    <property type="entry name" value="Ribonuclease H-like superfamily/Ribonuclease H"/>
    <property type="match status" value="1"/>
</dbReference>
<dbReference type="PANTHER" id="PTHR47723:SF19">
    <property type="entry name" value="POLYNUCLEOTIDYL TRANSFERASE, RIBONUCLEASE H-LIKE SUPERFAMILY PROTEIN"/>
    <property type="match status" value="1"/>
</dbReference>
<dbReference type="SUPFAM" id="SSF53098">
    <property type="entry name" value="Ribonuclease H-like"/>
    <property type="match status" value="1"/>
</dbReference>
<protein>
    <submittedName>
        <fullName evidence="3">Ribonuclease H domain</fullName>
    </submittedName>
</protein>